<reference evidence="3" key="1">
    <citation type="journal article" date="2020" name="Fungal Divers.">
        <title>Resolving the Mortierellaceae phylogeny through synthesis of multi-gene phylogenetics and phylogenomics.</title>
        <authorList>
            <person name="Vandepol N."/>
            <person name="Liber J."/>
            <person name="Desiro A."/>
            <person name="Na H."/>
            <person name="Kennedy M."/>
            <person name="Barry K."/>
            <person name="Grigoriev I.V."/>
            <person name="Miller A.N."/>
            <person name="O'Donnell K."/>
            <person name="Stajich J.E."/>
            <person name="Bonito G."/>
        </authorList>
    </citation>
    <scope>NUCLEOTIDE SEQUENCE</scope>
    <source>
        <strain evidence="3">NVP60</strain>
    </source>
</reference>
<feature type="region of interest" description="Disordered" evidence="2">
    <location>
        <begin position="692"/>
        <end position="712"/>
    </location>
</feature>
<dbReference type="EMBL" id="JAAAIN010000884">
    <property type="protein sequence ID" value="KAG0310098.1"/>
    <property type="molecule type" value="Genomic_DNA"/>
</dbReference>
<evidence type="ECO:0000313" key="3">
    <source>
        <dbReference type="EMBL" id="KAG0310098.1"/>
    </source>
</evidence>
<evidence type="ECO:0000256" key="1">
    <source>
        <dbReference type="SAM" id="Coils"/>
    </source>
</evidence>
<proteinExistence type="predicted"/>
<name>A0A9P6R0A2_9FUNG</name>
<feature type="region of interest" description="Disordered" evidence="2">
    <location>
        <begin position="603"/>
        <end position="661"/>
    </location>
</feature>
<feature type="region of interest" description="Disordered" evidence="2">
    <location>
        <begin position="301"/>
        <end position="328"/>
    </location>
</feature>
<organism evidence="3 4">
    <name type="scientific">Linnemannia gamsii</name>
    <dbReference type="NCBI Taxonomy" id="64522"/>
    <lineage>
        <taxon>Eukaryota</taxon>
        <taxon>Fungi</taxon>
        <taxon>Fungi incertae sedis</taxon>
        <taxon>Mucoromycota</taxon>
        <taxon>Mortierellomycotina</taxon>
        <taxon>Mortierellomycetes</taxon>
        <taxon>Mortierellales</taxon>
        <taxon>Mortierellaceae</taxon>
        <taxon>Linnemannia</taxon>
    </lineage>
</organism>
<accession>A0A9P6R0A2</accession>
<feature type="coiled-coil region" evidence="1">
    <location>
        <begin position="823"/>
        <end position="886"/>
    </location>
</feature>
<feature type="compositionally biased region" description="Polar residues" evidence="2">
    <location>
        <begin position="1262"/>
        <end position="1273"/>
    </location>
</feature>
<feature type="region of interest" description="Disordered" evidence="2">
    <location>
        <begin position="1198"/>
        <end position="1273"/>
    </location>
</feature>
<gene>
    <name evidence="3" type="ORF">BGZ97_012802</name>
</gene>
<feature type="region of interest" description="Disordered" evidence="2">
    <location>
        <begin position="424"/>
        <end position="451"/>
    </location>
</feature>
<feature type="compositionally biased region" description="Basic and acidic residues" evidence="2">
    <location>
        <begin position="319"/>
        <end position="328"/>
    </location>
</feature>
<feature type="region of interest" description="Disordered" evidence="2">
    <location>
        <begin position="733"/>
        <end position="789"/>
    </location>
</feature>
<keyword evidence="4" id="KW-1185">Reference proteome</keyword>
<sequence length="1340" mass="149913">MELPESKFTLTPTALMAAPVVSLTTKHLFPLLPHSPMQALTPQEDISLTFCNRPPLPFRFPSPGSPGAEHDQTIIRMVDDEQSWGDIETLAGEEAFDRYYSFLDPGLEDFWTREKIEQLNDAVIDHVGRFLKPRAAIILKGNHQQWPSKNSITTSGGCSDTNNNNKVEDVKKVATIYPVVVISAWMDMSRWEKVATSVRSSTLVCQHIWSTFGDGRPFTEEEQPYLDEIKAIAIENTARISAIKEAATRMEAAKTKAAQEEADRLEAERLEAEKIEAAKVETKRVEANKIRVMKRKAKTDAFEEEEEEREAMTRKSATRKRESSETRVAKELAVRQQKIAMQQENIAREKAAMEGRAKHEIAKAEATRIQVAKEVNEDAPGTSKAKRETAMAAAKAWETAVRGVAARKAELQSMAIKRRRITSSAQAGLDRDQDLSLSPGPTMGSKRKIGNMDVFLPPTTFVSSSSTVTVDQESRPAQKDIFSPSTLRASVSTTSCSSLISPAPSPQDESLAFQLSTQSTINTALPAVFISVNNNAFTPESPAPPTLPPMSLSKGAESEERIKKLMAMKQVLMCSVQSIELQRQDQQTETDLLLRQRDAAIKAAKARQPDGSNISGYHENNKADSPQVSPEDPTPASLKASQESTPVSTGRPSPTTPNKPLVSLSLQPAAAVPNAASHVIDLTDDADHGRAVAASTTQLQSPPQQLPIQQQHRQLLSAQQILQAQQNYQHQQHLLQQHLQQGPQRLSSQQQQQQQQQQLPPPPLLQHPQPTKSFQHSQLPIGLPAPPVEFSPQFPQQIQQVQEYIQQLIRKSPELQKLHQQHVVEKEQLLQRQRQDRQRLAQEQQLLAAQLQNSLYVEEHMRLQAVNQWRQREKDWKSRVQEIQRQEKILGPKLAEHRQQTQKLQLTIINEHQQWQHKPAFTTEQVKQLHQTQRINLATSQQQRYLALQSLSVDQQADAMANLNRMCQREAQALMAQQKDMEGKVVQLQQRREASKKTIPWLQIQLQNSQENEKALMKQVDDLHAQKQEQERLRLVLLQEHQALQHLQMMSAPSSSSSPQTPVVGQGPSPLNLAMSQMDRQLREKHAMDERVRQQLTQQRDVQRKTQLQQQSDLQQAQRKALIDQARALAEVHIQGLKVAISQGQPWSVAQIQGQQKELALAQQQQVQTTAVQDQQAKMNDQPTLTVPTADVPLNQMSTAKPISLPPKPAPVLHDPARPQPVSQLQATSFAQPQQLTTTPRPSQPVTSGSTPTSVVPALEPGQNQQPSLESTAIGSSKPAAIFPFPNPLYDITEWTAEDKNRLWTTWLEVGDDWEQISAKGLQGKFSVEACRAVIQGTAS</sequence>
<keyword evidence="1" id="KW-0175">Coiled coil</keyword>
<feature type="region of interest" description="Disordered" evidence="2">
    <location>
        <begin position="1048"/>
        <end position="1069"/>
    </location>
</feature>
<feature type="compositionally biased region" description="Low complexity" evidence="2">
    <location>
        <begin position="733"/>
        <end position="758"/>
    </location>
</feature>
<dbReference type="OrthoDB" id="2410561at2759"/>
<feature type="compositionally biased region" description="Polar residues" evidence="2">
    <location>
        <begin position="1221"/>
        <end position="1254"/>
    </location>
</feature>
<dbReference type="Proteomes" id="UP000823405">
    <property type="component" value="Unassembled WGS sequence"/>
</dbReference>
<dbReference type="PANTHER" id="PTHR24216">
    <property type="entry name" value="PAXILLIN-RELATED"/>
    <property type="match status" value="1"/>
</dbReference>
<feature type="compositionally biased region" description="Low complexity" evidence="2">
    <location>
        <begin position="1048"/>
        <end position="1059"/>
    </location>
</feature>
<feature type="region of interest" description="Disordered" evidence="2">
    <location>
        <begin position="1086"/>
        <end position="1112"/>
    </location>
</feature>
<evidence type="ECO:0000256" key="2">
    <source>
        <dbReference type="SAM" id="MobiDB-lite"/>
    </source>
</evidence>
<evidence type="ECO:0000313" key="4">
    <source>
        <dbReference type="Proteomes" id="UP000823405"/>
    </source>
</evidence>
<comment type="caution">
    <text evidence="3">The sequence shown here is derived from an EMBL/GenBank/DDBJ whole genome shotgun (WGS) entry which is preliminary data.</text>
</comment>
<protein>
    <submittedName>
        <fullName evidence="3">Uncharacterized protein</fullName>
    </submittedName>
</protein>
<feature type="compositionally biased region" description="Polar residues" evidence="2">
    <location>
        <begin position="639"/>
        <end position="658"/>
    </location>
</feature>
<feature type="compositionally biased region" description="Low complexity" evidence="2">
    <location>
        <begin position="698"/>
        <end position="712"/>
    </location>
</feature>
<feature type="coiled-coil region" evidence="1">
    <location>
        <begin position="971"/>
        <end position="1033"/>
    </location>
</feature>